<dbReference type="Gene3D" id="6.10.250.3060">
    <property type="match status" value="1"/>
</dbReference>
<dbReference type="SUPFAM" id="SSF48366">
    <property type="entry name" value="Ras GEF"/>
    <property type="match status" value="1"/>
</dbReference>
<feature type="domain" description="Ras-GEF" evidence="5">
    <location>
        <begin position="820"/>
        <end position="1056"/>
    </location>
</feature>
<evidence type="ECO:0000259" key="4">
    <source>
        <dbReference type="PROSITE" id="PS50003"/>
    </source>
</evidence>
<feature type="compositionally biased region" description="Pro residues" evidence="3">
    <location>
        <begin position="1209"/>
        <end position="1242"/>
    </location>
</feature>
<dbReference type="CDD" id="cd00155">
    <property type="entry name" value="RasGEF"/>
    <property type="match status" value="1"/>
</dbReference>
<dbReference type="InterPro" id="IPR055251">
    <property type="entry name" value="SOS1_NGEF_PH"/>
</dbReference>
<dbReference type="InterPro" id="IPR001849">
    <property type="entry name" value="PH_domain"/>
</dbReference>
<dbReference type="Gene3D" id="1.10.840.10">
    <property type="entry name" value="Ras guanine-nucleotide exchange factors catalytic domain"/>
    <property type="match status" value="1"/>
</dbReference>
<dbReference type="InterPro" id="IPR011993">
    <property type="entry name" value="PH-like_dom_sf"/>
</dbReference>
<evidence type="ECO:0000256" key="1">
    <source>
        <dbReference type="ARBA" id="ARBA00022658"/>
    </source>
</evidence>
<dbReference type="GO" id="GO:0030527">
    <property type="term" value="F:structural constituent of chromatin"/>
    <property type="evidence" value="ECO:0007669"/>
    <property type="project" value="InterPro"/>
</dbReference>
<feature type="compositionally biased region" description="Basic and acidic residues" evidence="3">
    <location>
        <begin position="768"/>
        <end position="793"/>
    </location>
</feature>
<dbReference type="Pfam" id="PF22697">
    <property type="entry name" value="SOS1_NGEF_PH"/>
    <property type="match status" value="1"/>
</dbReference>
<dbReference type="PANTHER" id="PTHR23113">
    <property type="entry name" value="GUANINE NUCLEOTIDE EXCHANGE FACTOR"/>
    <property type="match status" value="1"/>
</dbReference>
<dbReference type="PROSITE" id="PS50212">
    <property type="entry name" value="RASGEF_NTER"/>
    <property type="match status" value="1"/>
</dbReference>
<dbReference type="Proteomes" id="UP001162162">
    <property type="component" value="Unassembled WGS sequence"/>
</dbReference>
<proteinExistence type="predicted"/>
<evidence type="ECO:0000259" key="5">
    <source>
        <dbReference type="PROSITE" id="PS50009"/>
    </source>
</evidence>
<dbReference type="CDD" id="cd00160">
    <property type="entry name" value="RhoGEF"/>
    <property type="match status" value="1"/>
</dbReference>
<dbReference type="SMART" id="SM00147">
    <property type="entry name" value="RasGEF"/>
    <property type="match status" value="1"/>
</dbReference>
<evidence type="ECO:0000313" key="8">
    <source>
        <dbReference type="EMBL" id="KAJ8954171.1"/>
    </source>
</evidence>
<dbReference type="Gene3D" id="1.20.900.10">
    <property type="entry name" value="Dbl homology (DH) domain"/>
    <property type="match status" value="1"/>
</dbReference>
<protein>
    <submittedName>
        <fullName evidence="8">Uncharacterized protein</fullName>
    </submittedName>
</protein>
<dbReference type="InterPro" id="IPR036964">
    <property type="entry name" value="RASGEF_cat_dom_sf"/>
</dbReference>
<dbReference type="PROSITE" id="PS50003">
    <property type="entry name" value="PH_DOMAIN"/>
    <property type="match status" value="1"/>
</dbReference>
<dbReference type="PANTHER" id="PTHR23113:SF363">
    <property type="entry name" value="PROTEIN SON OF SEVENLESS"/>
    <property type="match status" value="1"/>
</dbReference>
<sequence length="1406" mass="157740">MERCRDRQGDHNEGEKVATSAIRVSSVKYEYWSRGDNTYDFTSEENSGKWKGLLTAALKKVLEQVHPSLGARRGSRVRRKSMLAPAGCALCQTESAHCPGKDVEYRVQTTFPTPIDRWALKEAQEALDKGKKKAVLQLPVDKIHYLLQKELLLYKVDSTVSLFLVAVLEYISADILKLVGNYAKNIKHERSPLFTPSWTCSTKTRAGGAGSLNEPPVIVPTAPRTSLTYEEIVRELIASEKAYLKELHMLIKVFREEIIKLNPGPQDIERIFSNIMDIYELTYTLSGSLEDVIEMAQEQMPYIGSCFKVHFSKLAEAAEFDVYIKYARDVTSSSCRETLNSLLSRPDVQSTLSTAGQGMPLALRYYLPALLMGPIWHCFSYLDYIKLLRGLSPSSEDRETLTQVEGLLKPLQIALGNCMPSQTLPRSLAPLPQVRMRRQAALVKIHELEKIVENWDSKDLGQCCNEFVREDVLVKISSSKRLTERRVFLFDGLMILCKPNSRRQSSVHHQNHPECRLKERFFIRKVEIIDHHDTDELRNAFEISPRHMQPSVILCAKTPEEKNSWMADLVMLNNRGSWTASCPTLNESTPKVASPELYKFAEPDSKDNIILEQRENGGVPLIKGATLYKLVERLTYHIYADPKFVRTFLTTYRSFCSPTELLDLLIERFQIPDPAAGLRAGLLRHRQDAEEQPTGGLEEVQEGVLPACTIQVCVSLPFFCSDDADNGGLYLVLNVLRHWVDHHFYDFERDPCVLGKLQAFLDSVHGEEHAEVGGQRNKDSTKKDGERQPEAHKIRFRRSPSPIERHINCPEEEYGIITLHPVEIARQLTILEFDLYRTIKPSELVGSVWTKKDKEITSPNLLKMIKHTTNFTRWLEKNIVEADNFEERVAIVNRIIEIMISLNEINNFNGVLAIVSATGSASVHRLKFTFAVKPDAAEPQGIGRVQGGRPLQEVPGEAEVDKPAVRPFLGMYLTNILHIEEGNPDFLPNTQLINFFKRRKVAEITDEIQQYQNQPYCFSVEQSIRHFLENLNPFGDMSDTDISNYLYQKSLEIEPRGSRFVPKFPRKWPHLNLKSPGIKTVKTGKSIPSAVANTINQTLNSTLKSDDSKSEDSSKSDNDFSVFASVQLGTGQNSPTLSPVSPAATNSKINWFNHTRSPSVSSILPTTSFRPPRAEPVPCAPQHLEISFLVFQAAEVQSRQPELDGGPNSPGPHSPASPGPHLPEPISPRLPPTPPPPPPPLPPRRRRDSPEISSPQQMKQAPDAPILPPRDSSIPPRDASPLPLPPRREPGPSPGSHSHHSLSNTLPAMGHGTLPRLNPTHTSQLHMRRHATLHPHPHPSQHNGATRMSKIKHVPVGAAAQHIAAVLESASGQITPQLPPRPAVRSAGLTLRHHVPVPEHHQHLGP</sequence>
<dbReference type="EMBL" id="JAPWTK010000050">
    <property type="protein sequence ID" value="KAJ8954171.1"/>
    <property type="molecule type" value="Genomic_DNA"/>
</dbReference>
<dbReference type="InterPro" id="IPR008937">
    <property type="entry name" value="Ras-like_GEF"/>
</dbReference>
<dbReference type="SMART" id="SM00233">
    <property type="entry name" value="PH"/>
    <property type="match status" value="1"/>
</dbReference>
<evidence type="ECO:0000259" key="6">
    <source>
        <dbReference type="PROSITE" id="PS50010"/>
    </source>
</evidence>
<dbReference type="Gene3D" id="2.30.29.30">
    <property type="entry name" value="Pleckstrin-homology domain (PH domain)/Phosphotyrosine-binding domain (PTB)"/>
    <property type="match status" value="1"/>
</dbReference>
<dbReference type="InterPro" id="IPR001895">
    <property type="entry name" value="RASGEF_cat_dom"/>
</dbReference>
<accession>A0AAV8YT70</accession>
<dbReference type="InterPro" id="IPR023578">
    <property type="entry name" value="Ras_GEF_dom_sf"/>
</dbReference>
<evidence type="ECO:0000313" key="9">
    <source>
        <dbReference type="Proteomes" id="UP001162162"/>
    </source>
</evidence>
<dbReference type="Gene3D" id="1.20.870.10">
    <property type="entry name" value="Son of sevenless (SoS) protein Chain: S domain 1"/>
    <property type="match status" value="1"/>
</dbReference>
<dbReference type="CDD" id="cd22915">
    <property type="entry name" value="HFD_SOS1_rpt2"/>
    <property type="match status" value="1"/>
</dbReference>
<comment type="caution">
    <text evidence="8">The sequence shown here is derived from an EMBL/GenBank/DDBJ whole genome shotgun (WGS) entry which is preliminary data.</text>
</comment>
<feature type="domain" description="PH" evidence="4">
    <location>
        <begin position="466"/>
        <end position="574"/>
    </location>
</feature>
<evidence type="ECO:0000259" key="7">
    <source>
        <dbReference type="PROSITE" id="PS50212"/>
    </source>
</evidence>
<dbReference type="InterPro" id="IPR000219">
    <property type="entry name" value="DH_dom"/>
</dbReference>
<reference evidence="8" key="1">
    <citation type="journal article" date="2023" name="Insect Mol. Biol.">
        <title>Genome sequencing provides insights into the evolution of gene families encoding plant cell wall-degrading enzymes in longhorned beetles.</title>
        <authorList>
            <person name="Shin N.R."/>
            <person name="Okamura Y."/>
            <person name="Kirsch R."/>
            <person name="Pauchet Y."/>
        </authorList>
    </citation>
    <scope>NUCLEOTIDE SEQUENCE</scope>
    <source>
        <strain evidence="8">AMC_N1</strain>
    </source>
</reference>
<gene>
    <name evidence="8" type="ORF">NQ318_005766</name>
</gene>
<dbReference type="PROSITE" id="PS50010">
    <property type="entry name" value="DH_2"/>
    <property type="match status" value="1"/>
</dbReference>
<dbReference type="InterPro" id="IPR002119">
    <property type="entry name" value="Histone_H2A"/>
</dbReference>
<dbReference type="Gene3D" id="1.10.20.10">
    <property type="entry name" value="Histone, subunit A"/>
    <property type="match status" value="1"/>
</dbReference>
<dbReference type="PROSITE" id="PS50009">
    <property type="entry name" value="RASGEF_CAT"/>
    <property type="match status" value="1"/>
</dbReference>
<dbReference type="SUPFAM" id="SSF50729">
    <property type="entry name" value="PH domain-like"/>
    <property type="match status" value="1"/>
</dbReference>
<keyword evidence="1 2" id="KW-0344">Guanine-nucleotide releasing factor</keyword>
<dbReference type="GO" id="GO:0046982">
    <property type="term" value="F:protein heterodimerization activity"/>
    <property type="evidence" value="ECO:0007669"/>
    <property type="project" value="InterPro"/>
</dbReference>
<feature type="domain" description="N-terminal Ras-GEF" evidence="7">
    <location>
        <begin position="618"/>
        <end position="784"/>
    </location>
</feature>
<dbReference type="GO" id="GO:0003677">
    <property type="term" value="F:DNA binding"/>
    <property type="evidence" value="ECO:0007669"/>
    <property type="project" value="InterPro"/>
</dbReference>
<dbReference type="GO" id="GO:0005085">
    <property type="term" value="F:guanyl-nucleotide exchange factor activity"/>
    <property type="evidence" value="ECO:0007669"/>
    <property type="project" value="UniProtKB-KW"/>
</dbReference>
<dbReference type="InterPro" id="IPR000651">
    <property type="entry name" value="Ras-like_Gua-exchang_fac_N"/>
</dbReference>
<feature type="region of interest" description="Disordered" evidence="3">
    <location>
        <begin position="1197"/>
        <end position="1320"/>
    </location>
</feature>
<dbReference type="SMART" id="SM00325">
    <property type="entry name" value="RhoGEF"/>
    <property type="match status" value="1"/>
</dbReference>
<dbReference type="Pfam" id="PF00621">
    <property type="entry name" value="RhoGEF"/>
    <property type="match status" value="1"/>
</dbReference>
<dbReference type="GO" id="GO:0005886">
    <property type="term" value="C:plasma membrane"/>
    <property type="evidence" value="ECO:0007669"/>
    <property type="project" value="TreeGrafter"/>
</dbReference>
<dbReference type="SUPFAM" id="SSF48065">
    <property type="entry name" value="DBL homology domain (DH-domain)"/>
    <property type="match status" value="1"/>
</dbReference>
<organism evidence="8 9">
    <name type="scientific">Aromia moschata</name>
    <dbReference type="NCBI Taxonomy" id="1265417"/>
    <lineage>
        <taxon>Eukaryota</taxon>
        <taxon>Metazoa</taxon>
        <taxon>Ecdysozoa</taxon>
        <taxon>Arthropoda</taxon>
        <taxon>Hexapoda</taxon>
        <taxon>Insecta</taxon>
        <taxon>Pterygota</taxon>
        <taxon>Neoptera</taxon>
        <taxon>Endopterygota</taxon>
        <taxon>Coleoptera</taxon>
        <taxon>Polyphaga</taxon>
        <taxon>Cucujiformia</taxon>
        <taxon>Chrysomeloidea</taxon>
        <taxon>Cerambycidae</taxon>
        <taxon>Cerambycinae</taxon>
        <taxon>Callichromatini</taxon>
        <taxon>Aromia</taxon>
    </lineage>
</organism>
<dbReference type="CDD" id="cd01261">
    <property type="entry name" value="PH_SOS"/>
    <property type="match status" value="1"/>
</dbReference>
<dbReference type="Pfam" id="PF00617">
    <property type="entry name" value="RasGEF"/>
    <property type="match status" value="1"/>
</dbReference>
<keyword evidence="9" id="KW-1185">Reference proteome</keyword>
<dbReference type="InterPro" id="IPR009072">
    <property type="entry name" value="Histone-fold"/>
</dbReference>
<dbReference type="PRINTS" id="PR00620">
    <property type="entry name" value="HISTONEH2A"/>
</dbReference>
<dbReference type="InterPro" id="IPR035899">
    <property type="entry name" value="DBL_dom_sf"/>
</dbReference>
<evidence type="ECO:0000256" key="3">
    <source>
        <dbReference type="SAM" id="MobiDB-lite"/>
    </source>
</evidence>
<name>A0AAV8YT70_9CUCU</name>
<dbReference type="SMART" id="SM00229">
    <property type="entry name" value="RasGEFN"/>
    <property type="match status" value="1"/>
</dbReference>
<dbReference type="SUPFAM" id="SSF47113">
    <property type="entry name" value="Histone-fold"/>
    <property type="match status" value="1"/>
</dbReference>
<evidence type="ECO:0000256" key="2">
    <source>
        <dbReference type="PROSITE-ProRule" id="PRU00168"/>
    </source>
</evidence>
<dbReference type="CDD" id="cd06224">
    <property type="entry name" value="REM"/>
    <property type="match status" value="1"/>
</dbReference>
<dbReference type="GO" id="GO:0000786">
    <property type="term" value="C:nucleosome"/>
    <property type="evidence" value="ECO:0007669"/>
    <property type="project" value="InterPro"/>
</dbReference>
<dbReference type="Pfam" id="PF00618">
    <property type="entry name" value="RasGEF_N"/>
    <property type="match status" value="1"/>
</dbReference>
<dbReference type="GO" id="GO:0007265">
    <property type="term" value="P:Ras protein signal transduction"/>
    <property type="evidence" value="ECO:0007669"/>
    <property type="project" value="TreeGrafter"/>
</dbReference>
<feature type="region of interest" description="Disordered" evidence="3">
    <location>
        <begin position="768"/>
        <end position="795"/>
    </location>
</feature>
<feature type="domain" description="DH" evidence="6">
    <location>
        <begin position="228"/>
        <end position="418"/>
    </location>
</feature>